<accession>A0ABZ2C2V0</accession>
<proteinExistence type="predicted"/>
<name>A0ABZ2C2V0_9RHOB</name>
<evidence type="ECO:0000313" key="5">
    <source>
        <dbReference type="Proteomes" id="UP001318682"/>
    </source>
</evidence>
<dbReference type="PANTHER" id="PTHR46401">
    <property type="entry name" value="GLYCOSYLTRANSFERASE WBBK-RELATED"/>
    <property type="match status" value="1"/>
</dbReference>
<protein>
    <submittedName>
        <fullName evidence="4">D-inositol-3-phosphate glycosyltransferase</fullName>
        <ecNumber evidence="4">2.4.1.250</ecNumber>
    </submittedName>
</protein>
<keyword evidence="5" id="KW-1185">Reference proteome</keyword>
<feature type="domain" description="Glycosyl transferase family 4" evidence="3">
    <location>
        <begin position="25"/>
        <end position="189"/>
    </location>
</feature>
<dbReference type="PANTHER" id="PTHR46401:SF2">
    <property type="entry name" value="GLYCOSYLTRANSFERASE WBBK-RELATED"/>
    <property type="match status" value="1"/>
</dbReference>
<evidence type="ECO:0000259" key="2">
    <source>
        <dbReference type="Pfam" id="PF00534"/>
    </source>
</evidence>
<dbReference type="Gene3D" id="3.40.50.2000">
    <property type="entry name" value="Glycogen Phosphorylase B"/>
    <property type="match status" value="2"/>
</dbReference>
<feature type="domain" description="Glycosyl transferase family 1" evidence="2">
    <location>
        <begin position="199"/>
        <end position="375"/>
    </location>
</feature>
<dbReference type="GO" id="GO:0102710">
    <property type="term" value="F:D-inositol-3-phosphate glycosyltransferase activity"/>
    <property type="evidence" value="ECO:0007669"/>
    <property type="project" value="UniProtKB-EC"/>
</dbReference>
<sequence>MKIMFIHKNYPAQFGRLAVWLAQHGWDVTFATARKDVKSSQLKIVQFHEHRAPSAKTHHYLIGTERAVISGQGLLRTALALEKQGYRPDVVVAHSGWGVGFFVKDIWPETKYVQYAEWYYTYPYADHTPHTHPRSWPDESAKARTRNTPFWLDFSAADATVCPTKYQATQFPEKLQHNISVLNDGFDTQTHCPAPRDTEFLEKCGIPKDAELVTYIARGMEPARGFPEVMQAIERLQKTRPKLHAVIIADDRVAYGPKPSGKSWKNHMLDTLDLDLARLHFVGLVPRPVMIKFLQATGAHLYLSSPFVLSWSFVESMACGAPIVAARSAPVEEFMIDGESGLLVNPYVTNEVVHAVEDLLEDPEYSQRLGAAARKEIVEKYDSERTIYPRHAKFYYDLVASPGINEMIAPDEIAETSQSARRRLG</sequence>
<keyword evidence="4" id="KW-0328">Glycosyltransferase</keyword>
<gene>
    <name evidence="4" type="primary">mshA_7</name>
    <name evidence="4" type="ORF">ROLI_042600</name>
</gene>
<dbReference type="EMBL" id="CP143423">
    <property type="protein sequence ID" value="WVX51159.1"/>
    <property type="molecule type" value="Genomic_DNA"/>
</dbReference>
<dbReference type="InterPro" id="IPR022623">
    <property type="entry name" value="Glyco_trans_4"/>
</dbReference>
<evidence type="ECO:0000259" key="3">
    <source>
        <dbReference type="Pfam" id="PF12000"/>
    </source>
</evidence>
<keyword evidence="1 4" id="KW-0808">Transferase</keyword>
<dbReference type="SUPFAM" id="SSF53756">
    <property type="entry name" value="UDP-Glycosyltransferase/glycogen phosphorylase"/>
    <property type="match status" value="1"/>
</dbReference>
<dbReference type="Pfam" id="PF12000">
    <property type="entry name" value="Glyco_trans_4_3"/>
    <property type="match status" value="1"/>
</dbReference>
<organism evidence="4 5">
    <name type="scientific">Roseobacter fucihabitans</name>
    <dbReference type="NCBI Taxonomy" id="1537242"/>
    <lineage>
        <taxon>Bacteria</taxon>
        <taxon>Pseudomonadati</taxon>
        <taxon>Pseudomonadota</taxon>
        <taxon>Alphaproteobacteria</taxon>
        <taxon>Rhodobacterales</taxon>
        <taxon>Roseobacteraceae</taxon>
        <taxon>Roseobacter</taxon>
    </lineage>
</organism>
<dbReference type="RefSeq" id="WP_187432298.1">
    <property type="nucleotide sequence ID" value="NZ_CP143423.1"/>
</dbReference>
<dbReference type="Proteomes" id="UP001318682">
    <property type="component" value="Chromosome"/>
</dbReference>
<evidence type="ECO:0000256" key="1">
    <source>
        <dbReference type="ARBA" id="ARBA00022679"/>
    </source>
</evidence>
<dbReference type="InterPro" id="IPR001296">
    <property type="entry name" value="Glyco_trans_1"/>
</dbReference>
<evidence type="ECO:0000313" key="4">
    <source>
        <dbReference type="EMBL" id="WVX51159.1"/>
    </source>
</evidence>
<dbReference type="Pfam" id="PF00534">
    <property type="entry name" value="Glycos_transf_1"/>
    <property type="match status" value="1"/>
</dbReference>
<reference evidence="5" key="1">
    <citation type="submission" date="2024-01" db="EMBL/GenBank/DDBJ databases">
        <title>Roseobacter fucihabitans sp. nov., isolated from the brown alga Fucus spiralis.</title>
        <authorList>
            <person name="Hahnke S."/>
            <person name="Berger M."/>
            <person name="Schlingloff A."/>
            <person name="Athale I."/>
            <person name="Neumann-Schaal M."/>
            <person name="Adenaya A."/>
            <person name="Poehlein A."/>
            <person name="Daniel R."/>
            <person name="Pertersen J."/>
            <person name="Brinkhoff T."/>
        </authorList>
    </citation>
    <scope>NUCLEOTIDE SEQUENCE [LARGE SCALE GENOMIC DNA]</scope>
    <source>
        <strain evidence="5">B14</strain>
    </source>
</reference>
<dbReference type="EC" id="2.4.1.250" evidence="4"/>